<keyword evidence="1" id="KW-0732">Signal</keyword>
<feature type="chain" id="PRO_5034865072" evidence="1">
    <location>
        <begin position="21"/>
        <end position="335"/>
    </location>
</feature>
<accession>A0A8H6RIA1</accession>
<dbReference type="GO" id="GO:0001228">
    <property type="term" value="F:DNA-binding transcription activator activity, RNA polymerase II-specific"/>
    <property type="evidence" value="ECO:0007669"/>
    <property type="project" value="TreeGrafter"/>
</dbReference>
<dbReference type="Proteomes" id="UP000660729">
    <property type="component" value="Unassembled WGS sequence"/>
</dbReference>
<dbReference type="InterPro" id="IPR053157">
    <property type="entry name" value="Sterol_Uptake_Regulator"/>
</dbReference>
<evidence type="ECO:0000313" key="2">
    <source>
        <dbReference type="EMBL" id="KAF7192330.1"/>
    </source>
</evidence>
<reference evidence="2" key="1">
    <citation type="submission" date="2020-04" db="EMBL/GenBank/DDBJ databases">
        <title>Draft genome resource of the tomato pathogen Pseudocercospora fuligena.</title>
        <authorList>
            <person name="Zaccaron A."/>
        </authorList>
    </citation>
    <scope>NUCLEOTIDE SEQUENCE</scope>
    <source>
        <strain evidence="2">PF001</strain>
    </source>
</reference>
<dbReference type="PANTHER" id="PTHR47784">
    <property type="entry name" value="STEROL UPTAKE CONTROL PROTEIN 2"/>
    <property type="match status" value="1"/>
</dbReference>
<evidence type="ECO:0000313" key="3">
    <source>
        <dbReference type="Proteomes" id="UP000660729"/>
    </source>
</evidence>
<comment type="caution">
    <text evidence="2">The sequence shown here is derived from an EMBL/GenBank/DDBJ whole genome shotgun (WGS) entry which is preliminary data.</text>
</comment>
<dbReference type="EMBL" id="JABCIY010000148">
    <property type="protein sequence ID" value="KAF7192330.1"/>
    <property type="molecule type" value="Genomic_DNA"/>
</dbReference>
<dbReference type="OrthoDB" id="3546279at2759"/>
<gene>
    <name evidence="2" type="ORF">HII31_06362</name>
</gene>
<evidence type="ECO:0000256" key="1">
    <source>
        <dbReference type="SAM" id="SignalP"/>
    </source>
</evidence>
<name>A0A8H6RIA1_9PEZI</name>
<dbReference type="AlphaFoldDB" id="A0A8H6RIA1"/>
<keyword evidence="3" id="KW-1185">Reference proteome</keyword>
<feature type="signal peptide" evidence="1">
    <location>
        <begin position="1"/>
        <end position="20"/>
    </location>
</feature>
<proteinExistence type="predicted"/>
<organism evidence="2 3">
    <name type="scientific">Pseudocercospora fuligena</name>
    <dbReference type="NCBI Taxonomy" id="685502"/>
    <lineage>
        <taxon>Eukaryota</taxon>
        <taxon>Fungi</taxon>
        <taxon>Dikarya</taxon>
        <taxon>Ascomycota</taxon>
        <taxon>Pezizomycotina</taxon>
        <taxon>Dothideomycetes</taxon>
        <taxon>Dothideomycetidae</taxon>
        <taxon>Mycosphaerellales</taxon>
        <taxon>Mycosphaerellaceae</taxon>
        <taxon>Pseudocercospora</taxon>
    </lineage>
</organism>
<protein>
    <submittedName>
        <fullName evidence="2">Uncharacterized protein</fullName>
    </submittedName>
</protein>
<sequence length="335" mass="37051">MHGLLALSALHVAQVWPTQAEKNLRMCDSHQNKALEMFRSVLSSALNAEMATPMFLLASTISMSSVAKACATAGAMTEPRHITMDQVAELFLLTRGVRDVVEVCSEWIKNGPLGILLGSYHAPEDPNATLPQPIIEHFESLDGMIDKSCSDPTELHACKEALFELRRVYGGVAHFDSKSRLQTGHVFTWMTSVSSEFVTLIQNCSPPALILVAHFASVSLAVRSAWYTRDWGNYCLTGVGLALEGTDFQQWLEWPKAHAHSNMVSRDEHFVWRALHSQGSDVQPGHINARKDGGWLAVVLSAMPPCTPVLKCDQSASRKLLREMVPVHFQTHPKQ</sequence>
<dbReference type="PANTHER" id="PTHR47784:SF4">
    <property type="entry name" value="ZN(II)2CYS6 TRANSCRIPTION FACTOR (EUROFUNG)"/>
    <property type="match status" value="1"/>
</dbReference>